<evidence type="ECO:0000256" key="13">
    <source>
        <dbReference type="ARBA" id="ARBA00023204"/>
    </source>
</evidence>
<dbReference type="GO" id="GO:0005524">
    <property type="term" value="F:ATP binding"/>
    <property type="evidence" value="ECO:0007669"/>
    <property type="project" value="UniProtKB-KW"/>
</dbReference>
<gene>
    <name evidence="16" type="ORF">SAMN02745217_03452</name>
</gene>
<dbReference type="GO" id="GO:0004527">
    <property type="term" value="F:exonuclease activity"/>
    <property type="evidence" value="ECO:0007669"/>
    <property type="project" value="UniProtKB-KW"/>
</dbReference>
<dbReference type="Pfam" id="PF21445">
    <property type="entry name" value="ADDB_N"/>
    <property type="match status" value="1"/>
</dbReference>
<evidence type="ECO:0000256" key="5">
    <source>
        <dbReference type="ARBA" id="ARBA00022763"/>
    </source>
</evidence>
<evidence type="ECO:0000256" key="11">
    <source>
        <dbReference type="ARBA" id="ARBA00023014"/>
    </source>
</evidence>
<dbReference type="GO" id="GO:0051539">
    <property type="term" value="F:4 iron, 4 sulfur cluster binding"/>
    <property type="evidence" value="ECO:0007669"/>
    <property type="project" value="UniProtKB-KW"/>
</dbReference>
<dbReference type="SUPFAM" id="SSF52540">
    <property type="entry name" value="P-loop containing nucleoside triphosphate hydrolases"/>
    <property type="match status" value="1"/>
</dbReference>
<evidence type="ECO:0000256" key="7">
    <source>
        <dbReference type="ARBA" id="ARBA00022806"/>
    </source>
</evidence>
<keyword evidence="11" id="KW-0411">Iron-sulfur</keyword>
<name>A0A1M7YHL1_9FIRM</name>
<dbReference type="GO" id="GO:0004386">
    <property type="term" value="F:helicase activity"/>
    <property type="evidence" value="ECO:0007669"/>
    <property type="project" value="UniProtKB-KW"/>
</dbReference>
<keyword evidence="5" id="KW-0227">DNA damage</keyword>
<dbReference type="Pfam" id="PF12705">
    <property type="entry name" value="PDDEXK_1"/>
    <property type="match status" value="1"/>
</dbReference>
<keyword evidence="13" id="KW-0234">DNA repair</keyword>
<evidence type="ECO:0000256" key="14">
    <source>
        <dbReference type="SAM" id="MobiDB-lite"/>
    </source>
</evidence>
<keyword evidence="6" id="KW-0378">Hydrolase</keyword>
<protein>
    <submittedName>
        <fullName evidence="16">DNA helicase/exodeoxyribonuclease V, subunit B</fullName>
    </submittedName>
</protein>
<dbReference type="RefSeq" id="WP_073590100.1">
    <property type="nucleotide sequence ID" value="NZ_FRFD01000010.1"/>
</dbReference>
<dbReference type="InterPro" id="IPR011604">
    <property type="entry name" value="PDDEXK-like_dom_sf"/>
</dbReference>
<keyword evidence="10" id="KW-0408">Iron</keyword>
<organism evidence="16 17">
    <name type="scientific">Anaerocolumna xylanovorans DSM 12503</name>
    <dbReference type="NCBI Taxonomy" id="1121345"/>
    <lineage>
        <taxon>Bacteria</taxon>
        <taxon>Bacillati</taxon>
        <taxon>Bacillota</taxon>
        <taxon>Clostridia</taxon>
        <taxon>Lachnospirales</taxon>
        <taxon>Lachnospiraceae</taxon>
        <taxon>Anaerocolumna</taxon>
    </lineage>
</organism>
<evidence type="ECO:0000256" key="2">
    <source>
        <dbReference type="ARBA" id="ARBA00022722"/>
    </source>
</evidence>
<evidence type="ECO:0000256" key="8">
    <source>
        <dbReference type="ARBA" id="ARBA00022839"/>
    </source>
</evidence>
<evidence type="ECO:0000256" key="9">
    <source>
        <dbReference type="ARBA" id="ARBA00022840"/>
    </source>
</evidence>
<dbReference type="Gene3D" id="3.90.320.10">
    <property type="match status" value="1"/>
</dbReference>
<keyword evidence="7 16" id="KW-0347">Helicase</keyword>
<accession>A0A1M7YHL1</accession>
<dbReference type="STRING" id="1121345.SAMN02745217_03452"/>
<dbReference type="InterPro" id="IPR014140">
    <property type="entry name" value="DNA_helicase_suAddB"/>
</dbReference>
<evidence type="ECO:0000256" key="3">
    <source>
        <dbReference type="ARBA" id="ARBA00022723"/>
    </source>
</evidence>
<keyword evidence="2" id="KW-0540">Nuclease</keyword>
<dbReference type="GO" id="GO:0003677">
    <property type="term" value="F:DNA binding"/>
    <property type="evidence" value="ECO:0007669"/>
    <property type="project" value="UniProtKB-KW"/>
</dbReference>
<dbReference type="InterPro" id="IPR049035">
    <property type="entry name" value="ADDB_N"/>
</dbReference>
<keyword evidence="9" id="KW-0067">ATP-binding</keyword>
<dbReference type="GO" id="GO:0046872">
    <property type="term" value="F:metal ion binding"/>
    <property type="evidence" value="ECO:0007669"/>
    <property type="project" value="UniProtKB-KW"/>
</dbReference>
<dbReference type="GO" id="GO:0000724">
    <property type="term" value="P:double-strand break repair via homologous recombination"/>
    <property type="evidence" value="ECO:0007669"/>
    <property type="project" value="InterPro"/>
</dbReference>
<evidence type="ECO:0000256" key="10">
    <source>
        <dbReference type="ARBA" id="ARBA00023004"/>
    </source>
</evidence>
<dbReference type="PROSITE" id="PS51217">
    <property type="entry name" value="UVRD_HELICASE_CTER"/>
    <property type="match status" value="1"/>
</dbReference>
<keyword evidence="8" id="KW-0269">Exonuclease</keyword>
<keyword evidence="4" id="KW-0547">Nucleotide-binding</keyword>
<sequence>MSLKFIMGRSGSGKSYRLYHEIIEKSMEYPDSGYLVLVPEQFTLQTQKDIVTMHPLKGTMNIDILSFMRLAYRIFDETGKDNRKILEDTGKTMVLRKLVANKKEELKFFSHDVNKQGFAEELKSLISEICQYSVRMEDLERVSENLLGKERLKDKLHDVKIIYEAFKEYMENNYITAEEILEALIPSIGRSELIRKSIICLDGFTGFTPSQYRLLTELMKYARMVIVTVTIGKGELREKDEPYKLFHLSRRTIDKLTEIAKEENIPIEETLHMEDYFEEKIPRRYLKNAELAALEENIFRYRIHPYKKPVENIVLYGARNIQEEVNVIIRNIKAMVRDKGYRYQEIAVVTGDTDSYGRELRKGFEREGIPFFLDSKRAVMANPFVELIRCALMIVYDNFSYEGVLGYLRTGFTGIDREDIDLLENYVLALGIRGKKRWEEPFHRLAKRMQEGDLTRINEARKQFCEKFLPFHAVLSDRSLTVRDYTKALYELGIRLNVPGQLIEFAERYLGENRLSEEKEYRQVYGTVIALYDKLVELLGEERMPAREYAQVLEAGLREAKVGLIPPGLDQIVIGDIERTRLKDIKVLILAGVNDGNIPKKPSKGLILTDTDREVLEKEKVELAPTGKQEIYTEKFYLYLNLTKPKDMLYITFSKLSGDGKKLLPAYLISDIRKIFPELTVTEEEEGKEDISGILSIKEGLDYLIDGLRHFPETKENLLWQELFQYYYREEEKEKELLHLIKAVFYINNEKGLQKRAARQLYGEKLSGSVTRFEKFAECAFAHFAAYGLELTEREEYRLSAPDIGNIFHKALELFSGKIKASEYNWHTIPDEVRESLSDICVEEAVKDYGNLIFTSTKRYEAIVRRAKRILNRTLWAVCRQIAKGDFEPEAFELYFSDRTFLDTLSIPISSEESINLTGRIDRLDAYEEADKLLLRVVDYKSGSTSFDLNSLYHGLQIQLAFYLGAAMELYQKEREGKEVLPAGILYYNMEDPLVDRSEDIEESILKALKMNGIVNSAHDMVKHQDKSFQNEGEGIRPSVKSDVIPVESNKEGELTKRSQGASTEEILLLLSHVRNMVGEMGKHILDGSTRVEPYKMGNHTACDYCPYKDVCGFDTKLKSFEYKKLKILEKEEIIKRMRKGGEKEDGLDQGTEGGHRDQE</sequence>
<proteinExistence type="predicted"/>
<evidence type="ECO:0000256" key="6">
    <source>
        <dbReference type="ARBA" id="ARBA00022801"/>
    </source>
</evidence>
<dbReference type="NCBIfam" id="TIGR02773">
    <property type="entry name" value="addB_Gpos"/>
    <property type="match status" value="1"/>
</dbReference>
<evidence type="ECO:0000256" key="4">
    <source>
        <dbReference type="ARBA" id="ARBA00022741"/>
    </source>
</evidence>
<evidence type="ECO:0000256" key="12">
    <source>
        <dbReference type="ARBA" id="ARBA00023125"/>
    </source>
</evidence>
<dbReference type="Gene3D" id="3.40.50.300">
    <property type="entry name" value="P-loop containing nucleotide triphosphate hydrolases"/>
    <property type="match status" value="3"/>
</dbReference>
<evidence type="ECO:0000256" key="1">
    <source>
        <dbReference type="ARBA" id="ARBA00022485"/>
    </source>
</evidence>
<evidence type="ECO:0000313" key="17">
    <source>
        <dbReference type="Proteomes" id="UP000184612"/>
    </source>
</evidence>
<keyword evidence="3" id="KW-0479">Metal-binding</keyword>
<feature type="domain" description="UvrD-like helicase C-terminal" evidence="15">
    <location>
        <begin position="282"/>
        <end position="533"/>
    </location>
</feature>
<dbReference type="PANTHER" id="PTHR30591">
    <property type="entry name" value="RECBCD ENZYME SUBUNIT RECC"/>
    <property type="match status" value="1"/>
</dbReference>
<dbReference type="AlphaFoldDB" id="A0A1M7YHL1"/>
<feature type="region of interest" description="Disordered" evidence="14">
    <location>
        <begin position="1139"/>
        <end position="1160"/>
    </location>
</feature>
<evidence type="ECO:0000259" key="15">
    <source>
        <dbReference type="PROSITE" id="PS51217"/>
    </source>
</evidence>
<dbReference type="InterPro" id="IPR014017">
    <property type="entry name" value="DNA_helicase_UvrD-like_C"/>
</dbReference>
<dbReference type="EMBL" id="FRFD01000010">
    <property type="protein sequence ID" value="SHO52008.1"/>
    <property type="molecule type" value="Genomic_DNA"/>
</dbReference>
<dbReference type="InterPro" id="IPR038726">
    <property type="entry name" value="PDDEXK_AddAB-type"/>
</dbReference>
<keyword evidence="17" id="KW-1185">Reference proteome</keyword>
<keyword evidence="12" id="KW-0238">DNA-binding</keyword>
<dbReference type="Proteomes" id="UP000184612">
    <property type="component" value="Unassembled WGS sequence"/>
</dbReference>
<reference evidence="16 17" key="1">
    <citation type="submission" date="2016-12" db="EMBL/GenBank/DDBJ databases">
        <authorList>
            <person name="Song W.-J."/>
            <person name="Kurnit D.M."/>
        </authorList>
    </citation>
    <scope>NUCLEOTIDE SEQUENCE [LARGE SCALE GENOMIC DNA]</scope>
    <source>
        <strain evidence="16 17">DSM 12503</strain>
    </source>
</reference>
<dbReference type="PANTHER" id="PTHR30591:SF1">
    <property type="entry name" value="RECBCD ENZYME SUBUNIT RECC"/>
    <property type="match status" value="1"/>
</dbReference>
<evidence type="ECO:0000313" key="16">
    <source>
        <dbReference type="EMBL" id="SHO52008.1"/>
    </source>
</evidence>
<dbReference type="InterPro" id="IPR027417">
    <property type="entry name" value="P-loop_NTPase"/>
</dbReference>
<keyword evidence="1" id="KW-0004">4Fe-4S</keyword>